<sequence length="221" mass="25801">MKIRKKLMEKKEMEIIEELQNDCVKSIDKKSIKEDRKKIIEKQRNSWMEGLENINDNCDLDQEMNPIATHDESFDDHSNINQINSLAISSQESFAFGKITGSSVPDKQAIRERIRQKIAQEMSEKRDTAKLNKRLQRQQRNKLTLQDSLGSLNEMNQEELDRQIEHSMKLGEKCKADCVHYLPSDDIQYEFVTGQFQNGNEVEIKRKQIPKGFQKIDILSS</sequence>
<dbReference type="OrthoDB" id="5853851at2759"/>
<dbReference type="InParanoid" id="A0A3P7E0Y1"/>
<dbReference type="EMBL" id="UYWW01003791">
    <property type="protein sequence ID" value="VDM13026.1"/>
    <property type="molecule type" value="Genomic_DNA"/>
</dbReference>
<dbReference type="AlphaFoldDB" id="A0A3P7E0Y1"/>
<proteinExistence type="predicted"/>
<name>A0A3P7E0Y1_WUCBA</name>
<reference evidence="1 2" key="1">
    <citation type="submission" date="2018-11" db="EMBL/GenBank/DDBJ databases">
        <authorList>
            <consortium name="Pathogen Informatics"/>
        </authorList>
    </citation>
    <scope>NUCLEOTIDE SEQUENCE [LARGE SCALE GENOMIC DNA]</scope>
</reference>
<evidence type="ECO:0000313" key="2">
    <source>
        <dbReference type="Proteomes" id="UP000270924"/>
    </source>
</evidence>
<accession>A0A3P7E0Y1</accession>
<evidence type="ECO:0000313" key="1">
    <source>
        <dbReference type="EMBL" id="VDM13026.1"/>
    </source>
</evidence>
<dbReference type="Proteomes" id="UP000270924">
    <property type="component" value="Unassembled WGS sequence"/>
</dbReference>
<protein>
    <submittedName>
        <fullName evidence="1">Uncharacterized protein</fullName>
    </submittedName>
</protein>
<gene>
    <name evidence="1" type="ORF">WBA_LOCUS6412</name>
</gene>
<organism evidence="1 2">
    <name type="scientific">Wuchereria bancrofti</name>
    <dbReference type="NCBI Taxonomy" id="6293"/>
    <lineage>
        <taxon>Eukaryota</taxon>
        <taxon>Metazoa</taxon>
        <taxon>Ecdysozoa</taxon>
        <taxon>Nematoda</taxon>
        <taxon>Chromadorea</taxon>
        <taxon>Rhabditida</taxon>
        <taxon>Spirurina</taxon>
        <taxon>Spiruromorpha</taxon>
        <taxon>Filarioidea</taxon>
        <taxon>Onchocercidae</taxon>
        <taxon>Wuchereria</taxon>
    </lineage>
</organism>
<keyword evidence="2" id="KW-1185">Reference proteome</keyword>